<reference evidence="2" key="1">
    <citation type="journal article" date="2005" name="Environ. Microbiol.">
        <title>Genetic and functional properties of uncultivated thermophilic crenarchaeotes from a subsurface gold mine as revealed by analysis of genome fragments.</title>
        <authorList>
            <person name="Nunoura T."/>
            <person name="Hirayama H."/>
            <person name="Takami H."/>
            <person name="Oida H."/>
            <person name="Nishi S."/>
            <person name="Shimamura S."/>
            <person name="Suzuki Y."/>
            <person name="Inagaki F."/>
            <person name="Takai K."/>
            <person name="Nealson K.H."/>
            <person name="Horikoshi K."/>
        </authorList>
    </citation>
    <scope>NUCLEOTIDE SEQUENCE</scope>
</reference>
<keyword evidence="1" id="KW-0732">Signal</keyword>
<evidence type="ECO:0000313" key="2">
    <source>
        <dbReference type="EMBL" id="BAL53345.1"/>
    </source>
</evidence>
<accession>H5SB09</accession>
<evidence type="ECO:0000256" key="1">
    <source>
        <dbReference type="SAM" id="SignalP"/>
    </source>
</evidence>
<name>H5SB09_9BACT</name>
<dbReference type="AlphaFoldDB" id="H5SB09"/>
<dbReference type="InterPro" id="IPR011990">
    <property type="entry name" value="TPR-like_helical_dom_sf"/>
</dbReference>
<feature type="chain" id="PRO_5003597576" evidence="1">
    <location>
        <begin position="21"/>
        <end position="596"/>
    </location>
</feature>
<dbReference type="SUPFAM" id="SSF48452">
    <property type="entry name" value="TPR-like"/>
    <property type="match status" value="2"/>
</dbReference>
<sequence>MKTRFVIVLVAAIAWSAAYAQGKSDQERVAIAYEQAGDWRNAARLWQEMLAQQPTNPRYLVGALRSLKMLGQAEAMAQLFESSSAQARSWEATAYYGYALWKIGKQQQATDAWTRALEQLPAQQETFYRTIASLQLDAGARQEAARTFQRGRRSLAQPGVFAEDLVQLAIAARQPDEALDELVLFFRTTQNLARTQGFIAAILAIEGTGDLVRQRLERVVNESNSSPLVLRLYEWTLRQLGDYRAALDVVIRLERLTGQTGRELYAFAERARTEGALDVALDAYSALQSPSVPQDVRTMALFGYAQTIEQGMLSAHVRSQKDLEQLIGQYEKIASNYPSHPLAATALLRIAQLQRDYSNDRRAALARFDQLIERYPSSEQAARGLIERVPLLVERYGLDSAATLFERDLPRITAYPSLRLQAAFLRGELDFYRCRFERALGFYREAASNLDDPIANDAIERLTLLSVNREDSLALCQYAQIERAFYERNLERGFTLTDSLASVHSDIAEQAVLRAASIALERGIDSTSLRYWTMLSTQYPETLYGDRILWGFAEIARRQGKVQEALSLYNQLLAQYPNSILVPQARQRVRALRNQM</sequence>
<reference evidence="2" key="2">
    <citation type="journal article" date="2012" name="PLoS ONE">
        <title>A Deeply Branching Thermophilic Bacterium with an Ancient Acetyl-CoA Pathway Dominates a Subsurface Ecosystem.</title>
        <authorList>
            <person name="Takami H."/>
            <person name="Noguchi H."/>
            <person name="Takaki Y."/>
            <person name="Uchiyama I."/>
            <person name="Toyoda A."/>
            <person name="Nishi S."/>
            <person name="Chee G.-J."/>
            <person name="Arai W."/>
            <person name="Nunoura T."/>
            <person name="Itoh T."/>
            <person name="Hattori M."/>
            <person name="Takai K."/>
        </authorList>
    </citation>
    <scope>NUCLEOTIDE SEQUENCE</scope>
</reference>
<proteinExistence type="predicted"/>
<feature type="signal peptide" evidence="1">
    <location>
        <begin position="1"/>
        <end position="20"/>
    </location>
</feature>
<dbReference type="Pfam" id="PF13174">
    <property type="entry name" value="TPR_6"/>
    <property type="match status" value="2"/>
</dbReference>
<protein>
    <submittedName>
        <fullName evidence="2">Tetratricopeptide repeat domain protein</fullName>
    </submittedName>
</protein>
<organism evidence="2">
    <name type="scientific">uncultured Bacteroidota bacterium</name>
    <dbReference type="NCBI Taxonomy" id="152509"/>
    <lineage>
        <taxon>Bacteria</taxon>
        <taxon>Pseudomonadati</taxon>
        <taxon>Bacteroidota</taxon>
        <taxon>environmental samples</taxon>
    </lineage>
</organism>
<dbReference type="InterPro" id="IPR019734">
    <property type="entry name" value="TPR_rpt"/>
</dbReference>
<dbReference type="EMBL" id="AP011655">
    <property type="protein sequence ID" value="BAL53345.1"/>
    <property type="molecule type" value="Genomic_DNA"/>
</dbReference>
<gene>
    <name evidence="2" type="ORF">HGMM_F06F04C26</name>
</gene>
<dbReference type="Gene3D" id="1.25.40.10">
    <property type="entry name" value="Tetratricopeptide repeat domain"/>
    <property type="match status" value="3"/>
</dbReference>